<accession>A0A174T1R8</accession>
<dbReference type="GO" id="GO:0051301">
    <property type="term" value="P:cell division"/>
    <property type="evidence" value="ECO:0007669"/>
    <property type="project" value="UniProtKB-KW"/>
</dbReference>
<dbReference type="InterPro" id="IPR036597">
    <property type="entry name" value="Fido-like_dom_sf"/>
</dbReference>
<evidence type="ECO:0000259" key="1">
    <source>
        <dbReference type="PROSITE" id="PS51459"/>
    </source>
</evidence>
<dbReference type="Proteomes" id="UP000095606">
    <property type="component" value="Unassembled WGS sequence"/>
</dbReference>
<dbReference type="InterPro" id="IPR040198">
    <property type="entry name" value="Fido_containing"/>
</dbReference>
<protein>
    <submittedName>
        <fullName evidence="2">Cell division protein</fullName>
    </submittedName>
</protein>
<dbReference type="PANTHER" id="PTHR13504:SF38">
    <property type="entry name" value="FIDO DOMAIN-CONTAINING PROTEIN"/>
    <property type="match status" value="1"/>
</dbReference>
<dbReference type="EMBL" id="CACRSZ010000001">
    <property type="protein sequence ID" value="VYS73660.1"/>
    <property type="molecule type" value="Genomic_DNA"/>
</dbReference>
<reference evidence="3" key="2">
    <citation type="submission" date="2019-11" db="EMBL/GenBank/DDBJ databases">
        <authorList>
            <person name="Feng L."/>
        </authorList>
    </citation>
    <scope>NUCLEOTIDE SEQUENCE</scope>
    <source>
        <strain evidence="3">BfaecisLFYP10</strain>
    </source>
</reference>
<dbReference type="InterPro" id="IPR003812">
    <property type="entry name" value="Fido"/>
</dbReference>
<evidence type="ECO:0000313" key="3">
    <source>
        <dbReference type="EMBL" id="VYS73660.1"/>
    </source>
</evidence>
<accession>A0A6N2R0K5</accession>
<dbReference type="SUPFAM" id="SSF140931">
    <property type="entry name" value="Fic-like"/>
    <property type="match status" value="1"/>
</dbReference>
<keyword evidence="2" id="KW-0131">Cell cycle</keyword>
<organism evidence="2 4">
    <name type="scientific">Bacteroides faecis</name>
    <dbReference type="NCBI Taxonomy" id="674529"/>
    <lineage>
        <taxon>Bacteria</taxon>
        <taxon>Pseudomonadati</taxon>
        <taxon>Bacteroidota</taxon>
        <taxon>Bacteroidia</taxon>
        <taxon>Bacteroidales</taxon>
        <taxon>Bacteroidaceae</taxon>
        <taxon>Bacteroides</taxon>
    </lineage>
</organism>
<dbReference type="AlphaFoldDB" id="A0A174T1R8"/>
<dbReference type="PROSITE" id="PS51459">
    <property type="entry name" value="FIDO"/>
    <property type="match status" value="1"/>
</dbReference>
<gene>
    <name evidence="3" type="ORF">BFLFYP10_00103</name>
    <name evidence="2" type="ORF">ERS852461_04054</name>
</gene>
<dbReference type="EMBL" id="CZAE01000023">
    <property type="protein sequence ID" value="CUQ03923.1"/>
    <property type="molecule type" value="Genomic_DNA"/>
</dbReference>
<dbReference type="Gene3D" id="1.10.3290.10">
    <property type="entry name" value="Fido-like domain"/>
    <property type="match status" value="1"/>
</dbReference>
<keyword evidence="2" id="KW-0132">Cell division</keyword>
<sequence length="252" mass="29657">MRQPEYMKQIFNEEQINKAVFIIESPLSKLSELYHSEVENLAILWCYYSGKIEGNGYTYVETETLLKNGITPSKKYEDAEMLINLHNTFTEELKHIKGENSRRIDKSTLFRVYQSISSDLVPDEKSGYLRNRTVCVSGIEYTPTKELHKIREKLDEILYQQEQYTNPLERAVYLHCNIAQLQPFTSENKHAPRIIESFVLMHADIIPVYSLRDADVLNYKKRLISFCKTGAYSLYADYFLNRQIERIKEIEE</sequence>
<dbReference type="PANTHER" id="PTHR13504">
    <property type="entry name" value="FIDO DOMAIN-CONTAINING PROTEIN DDB_G0283145"/>
    <property type="match status" value="1"/>
</dbReference>
<proteinExistence type="predicted"/>
<evidence type="ECO:0000313" key="2">
    <source>
        <dbReference type="EMBL" id="CUQ03923.1"/>
    </source>
</evidence>
<name>A0A174T1R8_9BACE</name>
<evidence type="ECO:0000313" key="4">
    <source>
        <dbReference type="Proteomes" id="UP000095606"/>
    </source>
</evidence>
<reference evidence="2 4" key="1">
    <citation type="submission" date="2015-09" db="EMBL/GenBank/DDBJ databases">
        <authorList>
            <consortium name="Pathogen Informatics"/>
        </authorList>
    </citation>
    <scope>NUCLEOTIDE SEQUENCE [LARGE SCALE GENOMIC DNA]</scope>
    <source>
        <strain evidence="2 4">2789STDY5834846</strain>
    </source>
</reference>
<feature type="domain" description="Fido" evidence="1">
    <location>
        <begin position="104"/>
        <end position="241"/>
    </location>
</feature>